<accession>A0ABM7WFL2</accession>
<dbReference type="Proteomes" id="UP001320544">
    <property type="component" value="Chromosome"/>
</dbReference>
<keyword evidence="2 5" id="KW-0812">Transmembrane</keyword>
<feature type="transmembrane region" description="Helical" evidence="5">
    <location>
        <begin position="46"/>
        <end position="71"/>
    </location>
</feature>
<gene>
    <name evidence="6" type="ORF">CE91St30_03510</name>
</gene>
<dbReference type="RefSeq" id="WP_244411525.1">
    <property type="nucleotide sequence ID" value="NZ_AP025564.1"/>
</dbReference>
<evidence type="ECO:0000256" key="2">
    <source>
        <dbReference type="ARBA" id="ARBA00022692"/>
    </source>
</evidence>
<evidence type="ECO:0000256" key="1">
    <source>
        <dbReference type="ARBA" id="ARBA00004141"/>
    </source>
</evidence>
<keyword evidence="7" id="KW-1185">Reference proteome</keyword>
<dbReference type="PROSITE" id="PS51257">
    <property type="entry name" value="PROKAR_LIPOPROTEIN"/>
    <property type="match status" value="1"/>
</dbReference>
<evidence type="ECO:0000256" key="5">
    <source>
        <dbReference type="SAM" id="Phobius"/>
    </source>
</evidence>
<feature type="transmembrane region" description="Helical" evidence="5">
    <location>
        <begin position="317"/>
        <end position="335"/>
    </location>
</feature>
<comment type="subcellular location">
    <subcellularLocation>
        <location evidence="1">Membrane</location>
        <topology evidence="1">Multi-pass membrane protein</topology>
    </subcellularLocation>
</comment>
<feature type="transmembrane region" description="Helical" evidence="5">
    <location>
        <begin position="267"/>
        <end position="286"/>
    </location>
</feature>
<dbReference type="PANTHER" id="PTHR10283">
    <property type="entry name" value="SOLUTE CARRIER FAMILY 13 MEMBER"/>
    <property type="match status" value="1"/>
</dbReference>
<evidence type="ECO:0000313" key="6">
    <source>
        <dbReference type="EMBL" id="BDE95018.1"/>
    </source>
</evidence>
<keyword evidence="3 5" id="KW-1133">Transmembrane helix</keyword>
<feature type="transmembrane region" description="Helical" evidence="5">
    <location>
        <begin position="438"/>
        <end position="460"/>
    </location>
</feature>
<evidence type="ECO:0000256" key="4">
    <source>
        <dbReference type="ARBA" id="ARBA00023136"/>
    </source>
</evidence>
<feature type="transmembrane region" description="Helical" evidence="5">
    <location>
        <begin position="347"/>
        <end position="372"/>
    </location>
</feature>
<feature type="transmembrane region" description="Helical" evidence="5">
    <location>
        <begin position="209"/>
        <end position="237"/>
    </location>
</feature>
<evidence type="ECO:0000313" key="7">
    <source>
        <dbReference type="Proteomes" id="UP001320544"/>
    </source>
</evidence>
<feature type="transmembrane region" description="Helical" evidence="5">
    <location>
        <begin position="168"/>
        <end position="189"/>
    </location>
</feature>
<organism evidence="6 7">
    <name type="scientific">Raoultibacter timonensis</name>
    <dbReference type="NCBI Taxonomy" id="1907662"/>
    <lineage>
        <taxon>Bacteria</taxon>
        <taxon>Bacillati</taxon>
        <taxon>Actinomycetota</taxon>
        <taxon>Coriobacteriia</taxon>
        <taxon>Eggerthellales</taxon>
        <taxon>Eggerthellaceae</taxon>
        <taxon>Raoultibacter</taxon>
    </lineage>
</organism>
<dbReference type="InterPro" id="IPR001898">
    <property type="entry name" value="SLC13A/DASS"/>
</dbReference>
<name>A0ABM7WFL2_9ACTN</name>
<feature type="transmembrane region" description="Helical" evidence="5">
    <location>
        <begin position="405"/>
        <end position="426"/>
    </location>
</feature>
<sequence>MSTFMGKRGIGIIIAVLAFAAACLIPPAETLSREGLLSLGVLVAGVAMWVCDSFPVGVTGIIILAVGAILGAAPASTVFSGFGASTTIFVMTVFALTTAFNKSQLSNRLVGVVVHWSKGNTRKLVLGVMCVTALVSMVMSDSAVIALFFGLSISLLKALDLYKKKSNFAKCLFIGVPFAGVTGGLATPAGNATNIAAVGMLEAATGQQISFLGWMIIGVPIAAAMILVLWLSVTFVFKPESLGRDKIERLYESVKSYGPFLVEEKKTLCIILGVPILWILGTWFPLFNMTVISVLAMGLMLAPGFNLLTFDEYQKGTPWNVVIMVGAMISMGTLLGSTGGSQFIGDIVLSMGFADMSIVLALFVLGLVLYFLHTVMPIGPGFVPVFFLPLVTICTAAGLNPISAAVMMSAIIGGNYLFPINPTIAITYNEDTYEIKDMFKAGIVPVFVLCLVMALWIPFITDALTNVGMLYAV</sequence>
<feature type="transmembrane region" description="Helical" evidence="5">
    <location>
        <begin position="124"/>
        <end position="156"/>
    </location>
</feature>
<dbReference type="EMBL" id="AP025564">
    <property type="protein sequence ID" value="BDE95018.1"/>
    <property type="molecule type" value="Genomic_DNA"/>
</dbReference>
<protein>
    <submittedName>
        <fullName evidence="6">Anion transporter</fullName>
    </submittedName>
</protein>
<reference evidence="6 7" key="1">
    <citation type="submission" date="2022-01" db="EMBL/GenBank/DDBJ databases">
        <title>Novel bile acid biosynthetic pathways are enriched in the microbiome of centenarians.</title>
        <authorList>
            <person name="Sato Y."/>
            <person name="Atarashi K."/>
            <person name="Plichta R.D."/>
            <person name="Arai Y."/>
            <person name="Sasajima S."/>
            <person name="Kearney M.S."/>
            <person name="Suda W."/>
            <person name="Takeshita K."/>
            <person name="Sasaki T."/>
            <person name="Okamoto S."/>
            <person name="Skelly N.A."/>
            <person name="Okamura Y."/>
            <person name="Vlamakis H."/>
            <person name="Li Y."/>
            <person name="Tanoue T."/>
            <person name="Takei H."/>
            <person name="Nittono H."/>
            <person name="Narushima S."/>
            <person name="Irie J."/>
            <person name="Itoh H."/>
            <person name="Moriya K."/>
            <person name="Sugiura Y."/>
            <person name="Suematsu M."/>
            <person name="Moritoki N."/>
            <person name="Shibata S."/>
            <person name="Littman R.D."/>
            <person name="Fischbach A.M."/>
            <person name="Uwamino Y."/>
            <person name="Inoue T."/>
            <person name="Honda A."/>
            <person name="Hattori M."/>
            <person name="Murai T."/>
            <person name="Xavier J.R."/>
            <person name="Hirose N."/>
            <person name="Honda K."/>
        </authorList>
    </citation>
    <scope>NUCLEOTIDE SEQUENCE [LARGE SCALE GENOMIC DNA]</scope>
    <source>
        <strain evidence="6 7">CE91-St30</strain>
    </source>
</reference>
<keyword evidence="4 5" id="KW-0472">Membrane</keyword>
<evidence type="ECO:0000256" key="3">
    <source>
        <dbReference type="ARBA" id="ARBA00022989"/>
    </source>
</evidence>
<feature type="transmembrane region" description="Helical" evidence="5">
    <location>
        <begin position="379"/>
        <end position="399"/>
    </location>
</feature>
<feature type="transmembrane region" description="Helical" evidence="5">
    <location>
        <begin position="78"/>
        <end position="100"/>
    </location>
</feature>
<feature type="transmembrane region" description="Helical" evidence="5">
    <location>
        <begin position="292"/>
        <end position="310"/>
    </location>
</feature>
<proteinExistence type="predicted"/>
<dbReference type="Pfam" id="PF00939">
    <property type="entry name" value="Na_sulph_symp"/>
    <property type="match status" value="1"/>
</dbReference>